<name>A0A5N6TXE0_ASPAV</name>
<evidence type="ECO:0000313" key="1">
    <source>
        <dbReference type="EMBL" id="KAE8151043.1"/>
    </source>
</evidence>
<organism evidence="1 2">
    <name type="scientific">Aspergillus avenaceus</name>
    <dbReference type="NCBI Taxonomy" id="36643"/>
    <lineage>
        <taxon>Eukaryota</taxon>
        <taxon>Fungi</taxon>
        <taxon>Dikarya</taxon>
        <taxon>Ascomycota</taxon>
        <taxon>Pezizomycotina</taxon>
        <taxon>Eurotiomycetes</taxon>
        <taxon>Eurotiomycetidae</taxon>
        <taxon>Eurotiales</taxon>
        <taxon>Aspergillaceae</taxon>
        <taxon>Aspergillus</taxon>
        <taxon>Aspergillus subgen. Circumdati</taxon>
    </lineage>
</organism>
<sequence>MARAETEIREIITSLMAILRKNTNPQGIPHRPLDRDLVAVKNYMSRLLILQGLSQQGINVPENPWDLFLSEFGPIKTLCQSVLVSSANDLCPPSILLRPGTSQQQSLRGCHVSFPVLPAASHSHGRGTAIPRSFT</sequence>
<gene>
    <name evidence="1" type="ORF">BDV25DRAFT_153263</name>
</gene>
<keyword evidence="2" id="KW-1185">Reference proteome</keyword>
<reference evidence="1 2" key="1">
    <citation type="submission" date="2019-04" db="EMBL/GenBank/DDBJ databases">
        <title>Friends and foes A comparative genomics study of 23 Aspergillus species from section Flavi.</title>
        <authorList>
            <consortium name="DOE Joint Genome Institute"/>
            <person name="Kjaerbolling I."/>
            <person name="Vesth T."/>
            <person name="Frisvad J.C."/>
            <person name="Nybo J.L."/>
            <person name="Theobald S."/>
            <person name="Kildgaard S."/>
            <person name="Isbrandt T."/>
            <person name="Kuo A."/>
            <person name="Sato A."/>
            <person name="Lyhne E.K."/>
            <person name="Kogle M.E."/>
            <person name="Wiebenga A."/>
            <person name="Kun R.S."/>
            <person name="Lubbers R.J."/>
            <person name="Makela M.R."/>
            <person name="Barry K."/>
            <person name="Chovatia M."/>
            <person name="Clum A."/>
            <person name="Daum C."/>
            <person name="Haridas S."/>
            <person name="He G."/>
            <person name="LaButti K."/>
            <person name="Lipzen A."/>
            <person name="Mondo S."/>
            <person name="Riley R."/>
            <person name="Salamov A."/>
            <person name="Simmons B.A."/>
            <person name="Magnuson J.K."/>
            <person name="Henrissat B."/>
            <person name="Mortensen U.H."/>
            <person name="Larsen T.O."/>
            <person name="Devries R.P."/>
            <person name="Grigoriev I.V."/>
            <person name="Machida M."/>
            <person name="Baker S.E."/>
            <person name="Andersen M.R."/>
        </authorList>
    </citation>
    <scope>NUCLEOTIDE SEQUENCE [LARGE SCALE GENOMIC DNA]</scope>
    <source>
        <strain evidence="1 2">IBT 18842</strain>
    </source>
</reference>
<dbReference type="Proteomes" id="UP000325780">
    <property type="component" value="Unassembled WGS sequence"/>
</dbReference>
<proteinExistence type="predicted"/>
<dbReference type="EMBL" id="ML742079">
    <property type="protein sequence ID" value="KAE8151043.1"/>
    <property type="molecule type" value="Genomic_DNA"/>
</dbReference>
<dbReference type="AlphaFoldDB" id="A0A5N6TXE0"/>
<accession>A0A5N6TXE0</accession>
<protein>
    <submittedName>
        <fullName evidence="1">Uncharacterized protein</fullName>
    </submittedName>
</protein>
<dbReference type="OrthoDB" id="4501543at2759"/>
<evidence type="ECO:0000313" key="2">
    <source>
        <dbReference type="Proteomes" id="UP000325780"/>
    </source>
</evidence>